<comment type="cofactor">
    <cofactor evidence="1">
        <name>Mn(2+)</name>
        <dbReference type="ChEBI" id="CHEBI:29035"/>
    </cofactor>
</comment>
<dbReference type="PANTHER" id="PTHR12318:SF0">
    <property type="entry name" value="ACYL-COENZYME A DIPHOSPHATASE NUDT19"/>
    <property type="match status" value="1"/>
</dbReference>
<name>A0AAJ7IR66_9HYME</name>
<accession>A0AAJ7IR66</accession>
<dbReference type="InterPro" id="IPR015797">
    <property type="entry name" value="NUDIX_hydrolase-like_dom_sf"/>
</dbReference>
<evidence type="ECO:0000313" key="8">
    <source>
        <dbReference type="Proteomes" id="UP000694925"/>
    </source>
</evidence>
<gene>
    <name evidence="9" type="primary">LOC108622089</name>
</gene>
<evidence type="ECO:0000313" key="9">
    <source>
        <dbReference type="RefSeq" id="XP_017875243.1"/>
    </source>
</evidence>
<dbReference type="InterPro" id="IPR039121">
    <property type="entry name" value="NUDT19"/>
</dbReference>
<evidence type="ECO:0000256" key="1">
    <source>
        <dbReference type="ARBA" id="ARBA00001936"/>
    </source>
</evidence>
<dbReference type="RefSeq" id="XP_017875243.1">
    <property type="nucleotide sequence ID" value="XM_018019754.2"/>
</dbReference>
<proteinExistence type="inferred from homology"/>
<keyword evidence="7" id="KW-0464">Manganese</keyword>
<dbReference type="GO" id="GO:0046872">
    <property type="term" value="F:metal ion binding"/>
    <property type="evidence" value="ECO:0007669"/>
    <property type="project" value="UniProtKB-KW"/>
</dbReference>
<evidence type="ECO:0000256" key="5">
    <source>
        <dbReference type="ARBA" id="ARBA00022801"/>
    </source>
</evidence>
<organism evidence="8 9">
    <name type="scientific">Ceratina calcarata</name>
    <dbReference type="NCBI Taxonomy" id="156304"/>
    <lineage>
        <taxon>Eukaryota</taxon>
        <taxon>Metazoa</taxon>
        <taxon>Ecdysozoa</taxon>
        <taxon>Arthropoda</taxon>
        <taxon>Hexapoda</taxon>
        <taxon>Insecta</taxon>
        <taxon>Pterygota</taxon>
        <taxon>Neoptera</taxon>
        <taxon>Endopterygota</taxon>
        <taxon>Hymenoptera</taxon>
        <taxon>Apocrita</taxon>
        <taxon>Aculeata</taxon>
        <taxon>Apoidea</taxon>
        <taxon>Anthophila</taxon>
        <taxon>Apidae</taxon>
        <taxon>Ceratina</taxon>
        <taxon>Zadontomerus</taxon>
    </lineage>
</organism>
<evidence type="ECO:0000256" key="2">
    <source>
        <dbReference type="ARBA" id="ARBA00001946"/>
    </source>
</evidence>
<reference evidence="9" key="1">
    <citation type="submission" date="2025-08" db="UniProtKB">
        <authorList>
            <consortium name="RefSeq"/>
        </authorList>
    </citation>
    <scope>IDENTIFICATION</scope>
    <source>
        <tissue evidence="9">Whole body</tissue>
    </source>
</reference>
<dbReference type="GO" id="GO:0005739">
    <property type="term" value="C:mitochondrion"/>
    <property type="evidence" value="ECO:0007669"/>
    <property type="project" value="TreeGrafter"/>
</dbReference>
<keyword evidence="5" id="KW-0378">Hydrolase</keyword>
<dbReference type="CDD" id="cd18870">
    <property type="entry name" value="NUDIX_AcylCoAdiphos_Nudt19"/>
    <property type="match status" value="1"/>
</dbReference>
<protein>
    <submittedName>
        <fullName evidence="9">Nucleoside diphosphate-linked moiety X motif 19-like</fullName>
    </submittedName>
</protein>
<evidence type="ECO:0000256" key="4">
    <source>
        <dbReference type="ARBA" id="ARBA00022723"/>
    </source>
</evidence>
<evidence type="ECO:0000256" key="6">
    <source>
        <dbReference type="ARBA" id="ARBA00022842"/>
    </source>
</evidence>
<dbReference type="KEGG" id="ccal:108622089"/>
<dbReference type="GeneID" id="108622089"/>
<dbReference type="Proteomes" id="UP000694925">
    <property type="component" value="Unplaced"/>
</dbReference>
<dbReference type="PANTHER" id="PTHR12318">
    <property type="entry name" value="TESTOSTERONE-REGULATED PROTEIN RP2"/>
    <property type="match status" value="1"/>
</dbReference>
<keyword evidence="6" id="KW-0460">Magnesium</keyword>
<dbReference type="AlphaFoldDB" id="A0AAJ7IR66"/>
<dbReference type="SUPFAM" id="SSF55811">
    <property type="entry name" value="Nudix"/>
    <property type="match status" value="1"/>
</dbReference>
<comment type="cofactor">
    <cofactor evidence="2">
        <name>Mg(2+)</name>
        <dbReference type="ChEBI" id="CHEBI:18420"/>
    </cofactor>
</comment>
<dbReference type="Gene3D" id="3.90.79.10">
    <property type="entry name" value="Nucleoside Triphosphate Pyrophosphohydrolase"/>
    <property type="match status" value="1"/>
</dbReference>
<evidence type="ECO:0000256" key="7">
    <source>
        <dbReference type="ARBA" id="ARBA00023211"/>
    </source>
</evidence>
<comment type="similarity">
    <text evidence="3">Belongs to the Nudix hydrolase family.</text>
</comment>
<dbReference type="GO" id="GO:0016818">
    <property type="term" value="F:hydrolase activity, acting on acid anhydrides, in phosphorus-containing anhydrides"/>
    <property type="evidence" value="ECO:0007669"/>
    <property type="project" value="InterPro"/>
</dbReference>
<keyword evidence="8" id="KW-1185">Reference proteome</keyword>
<keyword evidence="4" id="KW-0479">Metal-binding</keyword>
<evidence type="ECO:0000256" key="3">
    <source>
        <dbReference type="ARBA" id="ARBA00005582"/>
    </source>
</evidence>
<sequence>MGAWRESASLIIAVRHAQKCIRSSFANFQYNYNLLCMKRQQNARFQPSMYVFPGGEIHPSDADLKWHNIFSTFGIDANSFTSLYPKTSVRPQIFKFKPNELPREVSLRITAIRETFEESGILICRQSQETNDFGWANYVKIPENDIRDWQERVHNDAKEFYTLCENFNCYPDLWSLYEWSNWLTPTYFVGRRFDTAFYLACISNIPQTVYDVTEMEGLKWDMPGNLLTSPDVTLPPPQQYEIGRLAKFESIDNLLDFAIERSKKGVLLSLPVKIELQDGRVYVLPGDSMYPKHVNLLEKQVINKTDITIRELRDISPVKNRMEYSNLQVKEICVKNLVSVEGHLAPLQLKNISTATISKNPKL</sequence>